<feature type="domain" description="Sushi" evidence="7">
    <location>
        <begin position="1431"/>
        <end position="1496"/>
    </location>
</feature>
<protein>
    <submittedName>
        <fullName evidence="9">Uncharacterized protein</fullName>
    </submittedName>
</protein>
<dbReference type="Pfam" id="PF03372">
    <property type="entry name" value="Exo_endo_phos"/>
    <property type="match status" value="1"/>
</dbReference>
<dbReference type="Pfam" id="PF01822">
    <property type="entry name" value="WSC"/>
    <property type="match status" value="1"/>
</dbReference>
<keyword evidence="10" id="KW-1185">Reference proteome</keyword>
<evidence type="ECO:0000256" key="3">
    <source>
        <dbReference type="ARBA" id="ARBA00023157"/>
    </source>
</evidence>
<dbReference type="PANTHER" id="PTHR19325:SF567">
    <property type="entry name" value="SUSHI, VON WILLEBRAND FACTOR TYPE A, EGF AND PENTRAXIN DOMAIN-CONTAINING PROTEIN 1-LIKE"/>
    <property type="match status" value="1"/>
</dbReference>
<name>A0AA88YPM5_PINIB</name>
<dbReference type="InterPro" id="IPR050350">
    <property type="entry name" value="Compl-Cell_Adhes-Reg"/>
</dbReference>
<dbReference type="InterPro" id="IPR035976">
    <property type="entry name" value="Sushi/SCR/CCP_sf"/>
</dbReference>
<gene>
    <name evidence="9" type="ORF">FSP39_000853</name>
</gene>
<dbReference type="SMART" id="SM00321">
    <property type="entry name" value="WSC"/>
    <property type="match status" value="1"/>
</dbReference>
<evidence type="ECO:0000256" key="2">
    <source>
        <dbReference type="ARBA" id="ARBA00022737"/>
    </source>
</evidence>
<dbReference type="InterPro" id="IPR005135">
    <property type="entry name" value="Endo/exonuclease/phosphatase"/>
</dbReference>
<dbReference type="Gene3D" id="2.20.28.230">
    <property type="match status" value="1"/>
</dbReference>
<feature type="domain" description="WSC" evidence="8">
    <location>
        <begin position="569"/>
        <end position="662"/>
    </location>
</feature>
<keyword evidence="2" id="KW-0677">Repeat</keyword>
<dbReference type="InterPro" id="IPR000436">
    <property type="entry name" value="Sushi_SCR_CCP_dom"/>
</dbReference>
<proteinExistence type="predicted"/>
<dbReference type="SUPFAM" id="SSF57535">
    <property type="entry name" value="Complement control module/SCR domain"/>
    <property type="match status" value="6"/>
</dbReference>
<dbReference type="CDD" id="cd00033">
    <property type="entry name" value="CCP"/>
    <property type="match status" value="3"/>
</dbReference>
<dbReference type="PROSITE" id="PS50092">
    <property type="entry name" value="TSP1"/>
    <property type="match status" value="1"/>
</dbReference>
<dbReference type="InterPro" id="IPR036691">
    <property type="entry name" value="Endo/exonu/phosph_ase_sf"/>
</dbReference>
<dbReference type="PROSITE" id="PS50923">
    <property type="entry name" value="SUSHI"/>
    <property type="match status" value="2"/>
</dbReference>
<evidence type="ECO:0000259" key="7">
    <source>
        <dbReference type="PROSITE" id="PS50923"/>
    </source>
</evidence>
<evidence type="ECO:0000256" key="1">
    <source>
        <dbReference type="ARBA" id="ARBA00022659"/>
    </source>
</evidence>
<feature type="domain" description="Sushi" evidence="7">
    <location>
        <begin position="1022"/>
        <end position="1081"/>
    </location>
</feature>
<dbReference type="InterPro" id="IPR002889">
    <property type="entry name" value="WSC_carb-bd"/>
</dbReference>
<comment type="caution">
    <text evidence="5">Lacks conserved residue(s) required for the propagation of feature annotation.</text>
</comment>
<dbReference type="SMART" id="SM00032">
    <property type="entry name" value="CCP"/>
    <property type="match status" value="8"/>
</dbReference>
<dbReference type="SUPFAM" id="SSF56219">
    <property type="entry name" value="DNase I-like"/>
    <property type="match status" value="1"/>
</dbReference>
<dbReference type="EMBL" id="VSWD01000003">
    <property type="protein sequence ID" value="KAK3105572.1"/>
    <property type="molecule type" value="Genomic_DNA"/>
</dbReference>
<dbReference type="Gene3D" id="2.10.70.10">
    <property type="entry name" value="Complement Module, domain 1"/>
    <property type="match status" value="5"/>
</dbReference>
<dbReference type="InterPro" id="IPR036383">
    <property type="entry name" value="TSP1_rpt_sf"/>
</dbReference>
<keyword evidence="3" id="KW-1015">Disulfide bond</keyword>
<keyword evidence="1 5" id="KW-0768">Sushi</keyword>
<evidence type="ECO:0000313" key="9">
    <source>
        <dbReference type="EMBL" id="KAK3105572.1"/>
    </source>
</evidence>
<evidence type="ECO:0000259" key="8">
    <source>
        <dbReference type="PROSITE" id="PS51212"/>
    </source>
</evidence>
<accession>A0AA88YPM5</accession>
<evidence type="ECO:0000256" key="6">
    <source>
        <dbReference type="SAM" id="Coils"/>
    </source>
</evidence>
<dbReference type="GO" id="GO:0003824">
    <property type="term" value="F:catalytic activity"/>
    <property type="evidence" value="ECO:0007669"/>
    <property type="project" value="InterPro"/>
</dbReference>
<evidence type="ECO:0000256" key="4">
    <source>
        <dbReference type="ARBA" id="ARBA00023180"/>
    </source>
</evidence>
<keyword evidence="4" id="KW-0325">Glycoprotein</keyword>
<comment type="caution">
    <text evidence="9">The sequence shown here is derived from an EMBL/GenBank/DDBJ whole genome shotgun (WGS) entry which is preliminary data.</text>
</comment>
<dbReference type="Pfam" id="PF00090">
    <property type="entry name" value="TSP_1"/>
    <property type="match status" value="1"/>
</dbReference>
<dbReference type="PROSITE" id="PS51212">
    <property type="entry name" value="WSC"/>
    <property type="match status" value="1"/>
</dbReference>
<dbReference type="Gene3D" id="3.60.10.10">
    <property type="entry name" value="Endonuclease/exonuclease/phosphatase"/>
    <property type="match status" value="1"/>
</dbReference>
<dbReference type="SMART" id="SM00209">
    <property type="entry name" value="TSP1"/>
    <property type="match status" value="1"/>
</dbReference>
<sequence length="1602" mass="180084">MPTDKLKVVSVNCRGLGDQKKRKDVFRFLRDKKASIYCLQDTHFTNKSEKVIRMQWGYEVFSSYGSSDSRGVTILLNNNFEYKVVDCIKDQSGNYIILNITVENKYSLLIVNLYGPNLDSPNFYKEIKEKIKDSDYEHCIMCGDFNLVLDYDKDCHNYTRQNNVKASDEVKSMCNELSICDPWRIQNPILKRYTWSRINPTKRARLDFFLISTPLLTMLDRTDIEPGYRTDHSIITLEIKISNFINGKGFWKFNNSLLYDKLYVEKVKNVIRHTKYEYALPVYNFANLDQIDNAELQFSISDQLFFETLLMKIRSMTIPYAAKEKRRRSREKSELEHDIKQIHKMIDRNENVQSNIQERLEELEQKLERIRKKELDSMIIRSRCKWIEQGEKPTKYFLSLEKRNFINKNMVKLTKPDGSVVTEQKEILNEIKKFYESLYQCKDDSLESVNIENLLRNSNVNKITNQDNIDLEKPISIEEVSQAVKCLKRDKSPGPDGYTAEFFKFFWLDLKHLLYRSVIEGFQREELSITQRMGIISILPKGNKSREYLKNWRPISLLNITYKIISHFNANFIGCWEDRSSRSFANYYAITGITNTICLENCRNLGFVPGYMGTENGLECYCGTSYRTDYAQYADSACASTCSGDSSQICGGPWKLSVYVTDYQGWGSWGSWGSCSTTCGIGTQTRTRSCADFISSSCTGDTTDAQGCFSDYCTTGFTTSGQTFTSLTSYGLQAWDRHFFVFEVQGSSNAHVLIGKDDSYSTDSYCILIGGWSNTRTAIIRRGKDGDIADSIDESNTLSTSERRRFYITWDGSTITYGKVSNNYYEEKLSYTDSSPITMNYLLVSSWASHTLSWYIVEPGNYEIATPGFVFVDISGFGVVASERDILVFYGRACSDVIFALSAAKSWASGISGYEVVIGGWTNSQSVIRTEYTGTERTVVSTVSILDCNVAKLFYVSWTSSRIAVGTVTARDLTVHSEFMALNHGSNGKDYFLPASWSSYTAYWEFILGKKLCQMPTQYYRIDCGPPPAIYGAQAYTSNNQFKSTATYTCKTNYVSSGASSASAQCQDTGRWTTTSLTCLYDCGTPPSISNAAVSAPSTTETSTATYTCSTGYNPSTTTTITCQPSGWSSTSLICQLNDCGTSPDLQFSTKSAPVTTYQSKAVYSCNRGYDPSTSPMEISCGPSVWESITFSCDPHDCGVPGDLANAAKSHPDTTYPNVATYTCNTGYNPSTSPMEIACGPSGWSTITFSCIIHDCLDPPDMANSTKSYTTTTYQSKTTYSCDLGYDPSTTPLEISCGPVTWDAISFSCDPHECGVPSAVSNADVLYVDTTYLHIATYNCNVGYDASISPMEISCSPTGWTSATFTCDAHECGDPQNLNDSTKSAPLTYYPNKATYTCDPGHDPDDPFNQNMQIACGPFTWETMSFWCKPKDCLVPVNSVPHSTVSYTTTIFYTVSTSTAEWICNTGYILDPETVTPIVDCLVTGVWDTVSWTCIFNYCKNISKGYDDPALLDDTEDNLSGQMYFLNDTLYMVDCCGVISGWEFQPLVEDFFQLVVWRRGDDNVPYIVGYNSVLVANKSQLMNFTVPSDEKIAVRAFDQVGW</sequence>
<evidence type="ECO:0000313" key="10">
    <source>
        <dbReference type="Proteomes" id="UP001186944"/>
    </source>
</evidence>
<keyword evidence="6" id="KW-0175">Coiled coil</keyword>
<dbReference type="Pfam" id="PF12248">
    <property type="entry name" value="Methyltransf_FA"/>
    <property type="match status" value="2"/>
</dbReference>
<dbReference type="InterPro" id="IPR022041">
    <property type="entry name" value="Methyltransf_FA"/>
</dbReference>
<feature type="coiled-coil region" evidence="6">
    <location>
        <begin position="346"/>
        <end position="376"/>
    </location>
</feature>
<dbReference type="CDD" id="cd09076">
    <property type="entry name" value="L1-EN"/>
    <property type="match status" value="1"/>
</dbReference>
<dbReference type="Gene3D" id="2.20.100.10">
    <property type="entry name" value="Thrombospondin type-1 (TSP1) repeat"/>
    <property type="match status" value="1"/>
</dbReference>
<evidence type="ECO:0000256" key="5">
    <source>
        <dbReference type="PROSITE-ProRule" id="PRU00302"/>
    </source>
</evidence>
<dbReference type="InterPro" id="IPR000884">
    <property type="entry name" value="TSP1_rpt"/>
</dbReference>
<dbReference type="SUPFAM" id="SSF82895">
    <property type="entry name" value="TSP-1 type 1 repeat"/>
    <property type="match status" value="1"/>
</dbReference>
<dbReference type="Pfam" id="PF00084">
    <property type="entry name" value="Sushi"/>
    <property type="match status" value="6"/>
</dbReference>
<reference evidence="9" key="1">
    <citation type="submission" date="2019-08" db="EMBL/GenBank/DDBJ databases">
        <title>The improved chromosome-level genome for the pearl oyster Pinctada fucata martensii using PacBio sequencing and Hi-C.</title>
        <authorList>
            <person name="Zheng Z."/>
        </authorList>
    </citation>
    <scope>NUCLEOTIDE SEQUENCE</scope>
    <source>
        <strain evidence="9">ZZ-2019</strain>
        <tissue evidence="9">Adductor muscle</tissue>
    </source>
</reference>
<organism evidence="9 10">
    <name type="scientific">Pinctada imbricata</name>
    <name type="common">Atlantic pearl-oyster</name>
    <name type="synonym">Pinctada martensii</name>
    <dbReference type="NCBI Taxonomy" id="66713"/>
    <lineage>
        <taxon>Eukaryota</taxon>
        <taxon>Metazoa</taxon>
        <taxon>Spiralia</taxon>
        <taxon>Lophotrochozoa</taxon>
        <taxon>Mollusca</taxon>
        <taxon>Bivalvia</taxon>
        <taxon>Autobranchia</taxon>
        <taxon>Pteriomorphia</taxon>
        <taxon>Pterioida</taxon>
        <taxon>Pterioidea</taxon>
        <taxon>Pteriidae</taxon>
        <taxon>Pinctada</taxon>
    </lineage>
</organism>
<dbReference type="Proteomes" id="UP001186944">
    <property type="component" value="Unassembled WGS sequence"/>
</dbReference>
<dbReference type="PANTHER" id="PTHR19325">
    <property type="entry name" value="COMPLEMENT COMPONENT-RELATED SUSHI DOMAIN-CONTAINING"/>
    <property type="match status" value="1"/>
</dbReference>